<reference evidence="2" key="1">
    <citation type="submission" date="2021-03" db="EMBL/GenBank/DDBJ databases">
        <title>Complete Genome of Pseudoalteromonas xiamenensis STKMTI.2, a new potential marine bacterium producing anti-Vibrio compounds.</title>
        <authorList>
            <person name="Handayani D.P."/>
            <person name="Isnansetyo A."/>
            <person name="Istiqomah I."/>
            <person name="Jumina J."/>
        </authorList>
    </citation>
    <scope>NUCLEOTIDE SEQUENCE</scope>
    <source>
        <strain evidence="2">STKMTI.2</strain>
    </source>
</reference>
<feature type="chain" id="PRO_5037721934" evidence="1">
    <location>
        <begin position="24"/>
        <end position="135"/>
    </location>
</feature>
<keyword evidence="3" id="KW-1185">Reference proteome</keyword>
<dbReference type="Pfam" id="PF11456">
    <property type="entry name" value="DUF3019"/>
    <property type="match status" value="1"/>
</dbReference>
<organism evidence="2 3">
    <name type="scientific">Pseudoalteromonas xiamenensis</name>
    <dbReference type="NCBI Taxonomy" id="882626"/>
    <lineage>
        <taxon>Bacteria</taxon>
        <taxon>Pseudomonadati</taxon>
        <taxon>Pseudomonadota</taxon>
        <taxon>Gammaproteobacteria</taxon>
        <taxon>Alteromonadales</taxon>
        <taxon>Pseudoalteromonadaceae</taxon>
        <taxon>Pseudoalteromonas</taxon>
    </lineage>
</organism>
<dbReference type="RefSeq" id="WP_208842984.1">
    <property type="nucleotide sequence ID" value="NZ_CP072133.1"/>
</dbReference>
<gene>
    <name evidence="2" type="ORF">J5O05_16390</name>
</gene>
<evidence type="ECO:0000313" key="3">
    <source>
        <dbReference type="Proteomes" id="UP000664904"/>
    </source>
</evidence>
<feature type="signal peptide" evidence="1">
    <location>
        <begin position="1"/>
        <end position="23"/>
    </location>
</feature>
<dbReference type="Proteomes" id="UP000664904">
    <property type="component" value="Chromosome"/>
</dbReference>
<proteinExistence type="predicted"/>
<name>A0A975DGH1_9GAMM</name>
<evidence type="ECO:0000256" key="1">
    <source>
        <dbReference type="SAM" id="SignalP"/>
    </source>
</evidence>
<evidence type="ECO:0000313" key="2">
    <source>
        <dbReference type="EMBL" id="QTH71343.1"/>
    </source>
</evidence>
<dbReference type="InterPro" id="IPR021559">
    <property type="entry name" value="DUF3019"/>
</dbReference>
<dbReference type="KEGG" id="pxi:J5O05_16390"/>
<dbReference type="EMBL" id="CP072133">
    <property type="protein sequence ID" value="QTH71343.1"/>
    <property type="molecule type" value="Genomic_DNA"/>
</dbReference>
<sequence length="135" mass="15984">MSFKWIPTKIWVLSLFILPQAKADNTSLSVSDPLFEVQPNICVALREGRPCYTEVTFQWQSPEASSYCIRNTETEQLIGCWENQLKTLIWFEFNETETQSYELINQQSGHTVATAEIQVQWVYTNRQKKRRWRLF</sequence>
<dbReference type="AlphaFoldDB" id="A0A975DGH1"/>
<protein>
    <submittedName>
        <fullName evidence="2">DUF3019 domain-containing protein</fullName>
    </submittedName>
</protein>
<accession>A0A975DGH1</accession>
<keyword evidence="1" id="KW-0732">Signal</keyword>